<comment type="caution">
    <text evidence="1">The sequence shown here is derived from an EMBL/GenBank/DDBJ whole genome shotgun (WGS) entry which is preliminary data.</text>
</comment>
<name>A0ACC1LI08_9FUNG</name>
<organism evidence="1 2">
    <name type="scientific">Coemansia furcata</name>
    <dbReference type="NCBI Taxonomy" id="417177"/>
    <lineage>
        <taxon>Eukaryota</taxon>
        <taxon>Fungi</taxon>
        <taxon>Fungi incertae sedis</taxon>
        <taxon>Zoopagomycota</taxon>
        <taxon>Kickxellomycotina</taxon>
        <taxon>Kickxellomycetes</taxon>
        <taxon>Kickxellales</taxon>
        <taxon>Kickxellaceae</taxon>
        <taxon>Coemansia</taxon>
    </lineage>
</organism>
<evidence type="ECO:0000313" key="2">
    <source>
        <dbReference type="Proteomes" id="UP001140096"/>
    </source>
</evidence>
<dbReference type="EMBL" id="JANBUP010001134">
    <property type="protein sequence ID" value="KAJ2808080.1"/>
    <property type="molecule type" value="Genomic_DNA"/>
</dbReference>
<reference evidence="1" key="1">
    <citation type="submission" date="2022-07" db="EMBL/GenBank/DDBJ databases">
        <title>Phylogenomic reconstructions and comparative analyses of Kickxellomycotina fungi.</title>
        <authorList>
            <person name="Reynolds N.K."/>
            <person name="Stajich J.E."/>
            <person name="Barry K."/>
            <person name="Grigoriev I.V."/>
            <person name="Crous P."/>
            <person name="Smith M.E."/>
        </authorList>
    </citation>
    <scope>NUCLEOTIDE SEQUENCE</scope>
    <source>
        <strain evidence="1">CBS 102833</strain>
    </source>
</reference>
<gene>
    <name evidence="1" type="ORF">H4S07_003471</name>
</gene>
<keyword evidence="2" id="KW-1185">Reference proteome</keyword>
<dbReference type="Proteomes" id="UP001140096">
    <property type="component" value="Unassembled WGS sequence"/>
</dbReference>
<accession>A0ACC1LI08</accession>
<evidence type="ECO:0000313" key="1">
    <source>
        <dbReference type="EMBL" id="KAJ2808080.1"/>
    </source>
</evidence>
<sequence length="170" mass="18578">MEHFNFPVDDTYSLLARQGYAAQSRRRATSRRMAHPFDADLAKDSEMRVSPSRLSYSMDNIGCGSHMKLAAEGCVAPIDMLLCGENSLNQDGACVSPASYTSSSDASTPASPSSPMLRSMLHERYSTQLQSMAIKEEDGEGGIVIHNGLKRLSMSEAKLVFLGRPRIVNM</sequence>
<proteinExistence type="predicted"/>
<protein>
    <submittedName>
        <fullName evidence="1">Uncharacterized protein</fullName>
    </submittedName>
</protein>